<dbReference type="PANTHER" id="PTHR43820">
    <property type="entry name" value="HIGH-AFFINITY BRANCHED-CHAIN AMINO ACID TRANSPORT ATP-BINDING PROTEIN LIVF"/>
    <property type="match status" value="1"/>
</dbReference>
<dbReference type="InterPro" id="IPR003439">
    <property type="entry name" value="ABC_transporter-like_ATP-bd"/>
</dbReference>
<dbReference type="Pfam" id="PF00005">
    <property type="entry name" value="ABC_tran"/>
    <property type="match status" value="1"/>
</dbReference>
<feature type="domain" description="ABC transporter" evidence="6">
    <location>
        <begin position="4"/>
        <end position="234"/>
    </location>
</feature>
<dbReference type="InterPro" id="IPR017871">
    <property type="entry name" value="ABC_transporter-like_CS"/>
</dbReference>
<evidence type="ECO:0000259" key="6">
    <source>
        <dbReference type="PROSITE" id="PS50893"/>
    </source>
</evidence>
<accession>A0ABX8W8Q3</accession>
<dbReference type="SUPFAM" id="SSF52540">
    <property type="entry name" value="P-loop containing nucleoside triphosphate hydrolases"/>
    <property type="match status" value="1"/>
</dbReference>
<dbReference type="InterPro" id="IPR003593">
    <property type="entry name" value="AAA+_ATPase"/>
</dbReference>
<dbReference type="PROSITE" id="PS50893">
    <property type="entry name" value="ABC_TRANSPORTER_2"/>
    <property type="match status" value="1"/>
</dbReference>
<comment type="similarity">
    <text evidence="1">Belongs to the ABC transporter superfamily.</text>
</comment>
<reference evidence="7 8" key="1">
    <citation type="submission" date="2021-08" db="EMBL/GenBank/DDBJ databases">
        <title>Devosia salina sp. nov., isolated from the South China Sea sediment.</title>
        <authorList>
            <person name="Zhou Z."/>
        </authorList>
    </citation>
    <scope>NUCLEOTIDE SEQUENCE [LARGE SCALE GENOMIC DNA]</scope>
    <source>
        <strain evidence="7 8">SCS-3</strain>
    </source>
</reference>
<evidence type="ECO:0000313" key="7">
    <source>
        <dbReference type="EMBL" id="QYO75178.1"/>
    </source>
</evidence>
<dbReference type="EMBL" id="CP080590">
    <property type="protein sequence ID" value="QYO75178.1"/>
    <property type="molecule type" value="Genomic_DNA"/>
</dbReference>
<evidence type="ECO:0000256" key="2">
    <source>
        <dbReference type="ARBA" id="ARBA00022448"/>
    </source>
</evidence>
<proteinExistence type="inferred from homology"/>
<sequence>MTMLAVDSLVAGHGLLAAVREVSFRVGPGEVLGVIGANGAGKTTLFRTLAGVHTASSGTIALDGKCVTGLTPSRRVAAGIAMVPEGRRLFTDMTVRENLLVAGENGRAGNWTLETVLDALPSLKPLLPVLTGGLSGGQRQAVAIGRALMSNPKVLLLDEVSLGLSPVAIEGLYEQLAGLKARGDTAMIVVEQDLDRAMGFSDRVICMLEGRIVLEGEPQVLGKPAITEAYFGLTTGVLTHA</sequence>
<gene>
    <name evidence="7" type="ORF">K1X15_10945</name>
</gene>
<name>A0ABX8W8Q3_9HYPH</name>
<dbReference type="PROSITE" id="PS00211">
    <property type="entry name" value="ABC_TRANSPORTER_1"/>
    <property type="match status" value="1"/>
</dbReference>
<evidence type="ECO:0000256" key="5">
    <source>
        <dbReference type="ARBA" id="ARBA00022970"/>
    </source>
</evidence>
<dbReference type="InterPro" id="IPR052156">
    <property type="entry name" value="BCAA_Transport_ATP-bd_LivF"/>
</dbReference>
<evidence type="ECO:0000256" key="1">
    <source>
        <dbReference type="ARBA" id="ARBA00005417"/>
    </source>
</evidence>
<evidence type="ECO:0000256" key="4">
    <source>
        <dbReference type="ARBA" id="ARBA00022840"/>
    </source>
</evidence>
<dbReference type="Gene3D" id="3.40.50.300">
    <property type="entry name" value="P-loop containing nucleotide triphosphate hydrolases"/>
    <property type="match status" value="1"/>
</dbReference>
<keyword evidence="8" id="KW-1185">Reference proteome</keyword>
<keyword evidence="5" id="KW-0029">Amino-acid transport</keyword>
<organism evidence="7 8">
    <name type="scientific">Devosia salina</name>
    <dbReference type="NCBI Taxonomy" id="2860336"/>
    <lineage>
        <taxon>Bacteria</taxon>
        <taxon>Pseudomonadati</taxon>
        <taxon>Pseudomonadota</taxon>
        <taxon>Alphaproteobacteria</taxon>
        <taxon>Hyphomicrobiales</taxon>
        <taxon>Devosiaceae</taxon>
        <taxon>Devosia</taxon>
    </lineage>
</organism>
<dbReference type="SMART" id="SM00382">
    <property type="entry name" value="AAA"/>
    <property type="match status" value="1"/>
</dbReference>
<keyword evidence="3" id="KW-0547">Nucleotide-binding</keyword>
<keyword evidence="2" id="KW-0813">Transport</keyword>
<evidence type="ECO:0000313" key="8">
    <source>
        <dbReference type="Proteomes" id="UP000825799"/>
    </source>
</evidence>
<dbReference type="CDD" id="cd03224">
    <property type="entry name" value="ABC_TM1139_LivF_branched"/>
    <property type="match status" value="1"/>
</dbReference>
<keyword evidence="4 7" id="KW-0067">ATP-binding</keyword>
<protein>
    <submittedName>
        <fullName evidence="7">ABC transporter ATP-binding protein</fullName>
    </submittedName>
</protein>
<dbReference type="GO" id="GO:0005524">
    <property type="term" value="F:ATP binding"/>
    <property type="evidence" value="ECO:0007669"/>
    <property type="project" value="UniProtKB-KW"/>
</dbReference>
<dbReference type="InterPro" id="IPR027417">
    <property type="entry name" value="P-loop_NTPase"/>
</dbReference>
<dbReference type="Proteomes" id="UP000825799">
    <property type="component" value="Chromosome"/>
</dbReference>
<dbReference type="RefSeq" id="WP_220303642.1">
    <property type="nucleotide sequence ID" value="NZ_CP080590.1"/>
</dbReference>
<dbReference type="PANTHER" id="PTHR43820:SF5">
    <property type="entry name" value="HIGH-AFFINITY BRANCHED-CHAIN AMINO ACID TRANSPORT ATP-BINDING PROTEIN"/>
    <property type="match status" value="1"/>
</dbReference>
<evidence type="ECO:0000256" key="3">
    <source>
        <dbReference type="ARBA" id="ARBA00022741"/>
    </source>
</evidence>